<reference evidence="1" key="2">
    <citation type="journal article" date="2015" name="Fish Shellfish Immunol.">
        <title>Early steps in the European eel (Anguilla anguilla)-Vibrio vulnificus interaction in the gills: Role of the RtxA13 toxin.</title>
        <authorList>
            <person name="Callol A."/>
            <person name="Pajuelo D."/>
            <person name="Ebbesson L."/>
            <person name="Teles M."/>
            <person name="MacKenzie S."/>
            <person name="Amaro C."/>
        </authorList>
    </citation>
    <scope>NUCLEOTIDE SEQUENCE</scope>
</reference>
<dbReference type="EMBL" id="GBXM01035801">
    <property type="protein sequence ID" value="JAH72776.1"/>
    <property type="molecule type" value="Transcribed_RNA"/>
</dbReference>
<name>A0A0E9V466_ANGAN</name>
<dbReference type="AlphaFoldDB" id="A0A0E9V466"/>
<proteinExistence type="predicted"/>
<accession>A0A0E9V466</accession>
<reference evidence="1" key="1">
    <citation type="submission" date="2014-11" db="EMBL/GenBank/DDBJ databases">
        <authorList>
            <person name="Amaro Gonzalez C."/>
        </authorList>
    </citation>
    <scope>NUCLEOTIDE SEQUENCE</scope>
</reference>
<organism evidence="1">
    <name type="scientific">Anguilla anguilla</name>
    <name type="common">European freshwater eel</name>
    <name type="synonym">Muraena anguilla</name>
    <dbReference type="NCBI Taxonomy" id="7936"/>
    <lineage>
        <taxon>Eukaryota</taxon>
        <taxon>Metazoa</taxon>
        <taxon>Chordata</taxon>
        <taxon>Craniata</taxon>
        <taxon>Vertebrata</taxon>
        <taxon>Euteleostomi</taxon>
        <taxon>Actinopterygii</taxon>
        <taxon>Neopterygii</taxon>
        <taxon>Teleostei</taxon>
        <taxon>Anguilliformes</taxon>
        <taxon>Anguillidae</taxon>
        <taxon>Anguilla</taxon>
    </lineage>
</organism>
<protein>
    <submittedName>
        <fullName evidence="1">Uncharacterized protein</fullName>
    </submittedName>
</protein>
<sequence length="54" mass="6303">MHPSQTERIPYIIREIASSRFQEQNVMPINYFNLPLKGIAIGSTFNIIPMKKRL</sequence>
<evidence type="ECO:0000313" key="1">
    <source>
        <dbReference type="EMBL" id="JAH72776.1"/>
    </source>
</evidence>